<evidence type="ECO:0008006" key="4">
    <source>
        <dbReference type="Google" id="ProtNLM"/>
    </source>
</evidence>
<sequence>MTSIVRIKRRHSQEPAEALLLATKRMKVEDYCGSTQTVEENIFRFCGTSENEKDNLENIAKLVEKGKMMSHRQIPKAYRISSSIQSRKQEKTGATNSEKKYKVLNTLRDLDITNTMKIYDLVLEEHGKNEIATCNGIPLVVEKCEILQEDADKKCVFDVYYCEGGTFDDSYIDRLMSVQPYYYHSEDHVDSDTENSSDSNNENNSRNEYPDTDSEEDQESDEDVIAKMSGMHLDQDNDLSSDDEDFIYSKDDYPEHGDAYSKYKKRVMKDLQGSDYESDSGDSSDDQIVEDLD</sequence>
<feature type="region of interest" description="Disordered" evidence="1">
    <location>
        <begin position="187"/>
        <end position="260"/>
    </location>
</feature>
<feature type="region of interest" description="Disordered" evidence="1">
    <location>
        <begin position="272"/>
        <end position="293"/>
    </location>
</feature>
<comment type="caution">
    <text evidence="2">The sequence shown here is derived from an EMBL/GenBank/DDBJ whole genome shotgun (WGS) entry which is preliminary data.</text>
</comment>
<feature type="compositionally biased region" description="Acidic residues" evidence="1">
    <location>
        <begin position="210"/>
        <end position="223"/>
    </location>
</feature>
<dbReference type="Proteomes" id="UP000789390">
    <property type="component" value="Unassembled WGS sequence"/>
</dbReference>
<dbReference type="PANTHER" id="PTHR31196:SF2">
    <property type="entry name" value="RNA POLYMERASE II NUCLEAR LOCALIZATION PROTEIN SLC7A6OS-RELATED"/>
    <property type="match status" value="1"/>
</dbReference>
<proteinExistence type="predicted"/>
<dbReference type="PANTHER" id="PTHR31196">
    <property type="entry name" value="RNA POLYMERASE II NUCLEAR LOCALIZATION PROTEIN SLC7A6OS-RELATED"/>
    <property type="match status" value="1"/>
</dbReference>
<feature type="compositionally biased region" description="Acidic residues" evidence="1">
    <location>
        <begin position="276"/>
        <end position="293"/>
    </location>
</feature>
<feature type="compositionally biased region" description="Low complexity" evidence="1">
    <location>
        <begin position="194"/>
        <end position="207"/>
    </location>
</feature>
<protein>
    <recommendedName>
        <fullName evidence="4">RNA polymerase II nuclear localization protein SLC7A6OS</fullName>
    </recommendedName>
</protein>
<evidence type="ECO:0000313" key="2">
    <source>
        <dbReference type="EMBL" id="CAH0098499.1"/>
    </source>
</evidence>
<dbReference type="GO" id="GO:0032502">
    <property type="term" value="P:developmental process"/>
    <property type="evidence" value="ECO:0007669"/>
    <property type="project" value="TreeGrafter"/>
</dbReference>
<gene>
    <name evidence="2" type="ORF">DGAL_LOCUS581</name>
</gene>
<dbReference type="AlphaFoldDB" id="A0A8J2R9Z4"/>
<organism evidence="2 3">
    <name type="scientific">Daphnia galeata</name>
    <dbReference type="NCBI Taxonomy" id="27404"/>
    <lineage>
        <taxon>Eukaryota</taxon>
        <taxon>Metazoa</taxon>
        <taxon>Ecdysozoa</taxon>
        <taxon>Arthropoda</taxon>
        <taxon>Crustacea</taxon>
        <taxon>Branchiopoda</taxon>
        <taxon>Diplostraca</taxon>
        <taxon>Cladocera</taxon>
        <taxon>Anomopoda</taxon>
        <taxon>Daphniidae</taxon>
        <taxon>Daphnia</taxon>
    </lineage>
</organism>
<evidence type="ECO:0000256" key="1">
    <source>
        <dbReference type="SAM" id="MobiDB-lite"/>
    </source>
</evidence>
<dbReference type="OrthoDB" id="6255506at2759"/>
<name>A0A8J2R9Z4_9CRUS</name>
<keyword evidence="3" id="KW-1185">Reference proteome</keyword>
<dbReference type="InterPro" id="IPR040218">
    <property type="entry name" value="SLC7A6OS"/>
</dbReference>
<accession>A0A8J2R9Z4</accession>
<feature type="compositionally biased region" description="Basic and acidic residues" evidence="1">
    <location>
        <begin position="247"/>
        <end position="260"/>
    </location>
</feature>
<reference evidence="2" key="1">
    <citation type="submission" date="2021-11" db="EMBL/GenBank/DDBJ databases">
        <authorList>
            <person name="Schell T."/>
        </authorList>
    </citation>
    <scope>NUCLEOTIDE SEQUENCE</scope>
    <source>
        <strain evidence="2">M5</strain>
    </source>
</reference>
<evidence type="ECO:0000313" key="3">
    <source>
        <dbReference type="Proteomes" id="UP000789390"/>
    </source>
</evidence>
<dbReference type="EMBL" id="CAKKLH010000002">
    <property type="protein sequence ID" value="CAH0098499.1"/>
    <property type="molecule type" value="Genomic_DNA"/>
</dbReference>
<feature type="compositionally biased region" description="Acidic residues" evidence="1">
    <location>
        <begin position="236"/>
        <end position="246"/>
    </location>
</feature>